<keyword evidence="4" id="KW-0539">Nucleus</keyword>
<dbReference type="AlphaFoldDB" id="A0AAE1N8U2"/>
<comment type="subcellular location">
    <subcellularLocation>
        <location evidence="1">Nucleus</location>
    </subcellularLocation>
</comment>
<sequence length="192" mass="22434">MQTPLNGLSQMMNKYFAELFDKLRIKPSPNSALSPCPSPKMECFLNAIQKLKPKLMLITEQESKTNESSLKTRLENALVFYGALFDCLEANVPKTREADRSIMERMLLGEEIKNIIACEGIQRKERHEKAETWVRWLELAGFQRKPLNYARILQVTRPLQDFGRGYKLEEHDQCLFVCWNDRPLYSVTAWKF</sequence>
<feature type="region of interest" description="SAW" evidence="5">
    <location>
        <begin position="117"/>
        <end position="191"/>
    </location>
</feature>
<keyword evidence="7" id="KW-1185">Reference proteome</keyword>
<dbReference type="PROSITE" id="PS50985">
    <property type="entry name" value="GRAS"/>
    <property type="match status" value="1"/>
</dbReference>
<evidence type="ECO:0000256" key="1">
    <source>
        <dbReference type="ARBA" id="ARBA00004123"/>
    </source>
</evidence>
<evidence type="ECO:0000256" key="5">
    <source>
        <dbReference type="PROSITE-ProRule" id="PRU01191"/>
    </source>
</evidence>
<evidence type="ECO:0000313" key="7">
    <source>
        <dbReference type="Proteomes" id="UP001293593"/>
    </source>
</evidence>
<evidence type="ECO:0000256" key="3">
    <source>
        <dbReference type="ARBA" id="ARBA00023163"/>
    </source>
</evidence>
<comment type="caution">
    <text evidence="5">Lacks conserved residue(s) required for the propagation of feature annotation.</text>
</comment>
<dbReference type="Pfam" id="PF03514">
    <property type="entry name" value="GRAS"/>
    <property type="match status" value="1"/>
</dbReference>
<name>A0AAE1N8U2_9FABA</name>
<organism evidence="6 7">
    <name type="scientific">Acacia crassicarpa</name>
    <name type="common">northern wattle</name>
    <dbReference type="NCBI Taxonomy" id="499986"/>
    <lineage>
        <taxon>Eukaryota</taxon>
        <taxon>Viridiplantae</taxon>
        <taxon>Streptophyta</taxon>
        <taxon>Embryophyta</taxon>
        <taxon>Tracheophyta</taxon>
        <taxon>Spermatophyta</taxon>
        <taxon>Magnoliopsida</taxon>
        <taxon>eudicotyledons</taxon>
        <taxon>Gunneridae</taxon>
        <taxon>Pentapetalae</taxon>
        <taxon>rosids</taxon>
        <taxon>fabids</taxon>
        <taxon>Fabales</taxon>
        <taxon>Fabaceae</taxon>
        <taxon>Caesalpinioideae</taxon>
        <taxon>mimosoid clade</taxon>
        <taxon>Acacieae</taxon>
        <taxon>Acacia</taxon>
    </lineage>
</organism>
<comment type="caution">
    <text evidence="6">The sequence shown here is derived from an EMBL/GenBank/DDBJ whole genome shotgun (WGS) entry which is preliminary data.</text>
</comment>
<protein>
    <submittedName>
        <fullName evidence="6">Uncharacterized protein</fullName>
    </submittedName>
</protein>
<comment type="similarity">
    <text evidence="5">Belongs to the GRAS family.</text>
</comment>
<gene>
    <name evidence="6" type="ORF">QN277_002118</name>
</gene>
<dbReference type="InterPro" id="IPR005202">
    <property type="entry name" value="TF_GRAS"/>
</dbReference>
<evidence type="ECO:0000313" key="6">
    <source>
        <dbReference type="EMBL" id="KAK4285418.1"/>
    </source>
</evidence>
<dbReference type="PANTHER" id="PTHR31636">
    <property type="entry name" value="OSJNBA0084A10.13 PROTEIN-RELATED"/>
    <property type="match status" value="1"/>
</dbReference>
<accession>A0AAE1N8U2</accession>
<keyword evidence="2" id="KW-0805">Transcription regulation</keyword>
<reference evidence="6" key="1">
    <citation type="submission" date="2023-10" db="EMBL/GenBank/DDBJ databases">
        <title>Chromosome-level genome of the transformable northern wattle, Acacia crassicarpa.</title>
        <authorList>
            <person name="Massaro I."/>
            <person name="Sinha N.R."/>
            <person name="Poethig S."/>
            <person name="Leichty A.R."/>
        </authorList>
    </citation>
    <scope>NUCLEOTIDE SEQUENCE</scope>
    <source>
        <strain evidence="6">Acra3RX</strain>
        <tissue evidence="6">Leaf</tissue>
    </source>
</reference>
<evidence type="ECO:0000256" key="2">
    <source>
        <dbReference type="ARBA" id="ARBA00023015"/>
    </source>
</evidence>
<dbReference type="GO" id="GO:0005634">
    <property type="term" value="C:nucleus"/>
    <property type="evidence" value="ECO:0007669"/>
    <property type="project" value="UniProtKB-SubCell"/>
</dbReference>
<dbReference type="EMBL" id="JAWXYG010000001">
    <property type="protein sequence ID" value="KAK4285418.1"/>
    <property type="molecule type" value="Genomic_DNA"/>
</dbReference>
<dbReference type="Proteomes" id="UP001293593">
    <property type="component" value="Unassembled WGS sequence"/>
</dbReference>
<evidence type="ECO:0000256" key="4">
    <source>
        <dbReference type="ARBA" id="ARBA00023242"/>
    </source>
</evidence>
<proteinExistence type="inferred from homology"/>
<keyword evidence="3" id="KW-0804">Transcription</keyword>